<dbReference type="GO" id="GO:0043138">
    <property type="term" value="F:3'-5' DNA helicase activity"/>
    <property type="evidence" value="ECO:0007669"/>
    <property type="project" value="TreeGrafter"/>
</dbReference>
<accession>A0A7J7IPK5</accession>
<dbReference type="InterPro" id="IPR000212">
    <property type="entry name" value="DNA_helicase_UvrD/REP"/>
</dbReference>
<keyword evidence="1" id="KW-0547">Nucleotide-binding</keyword>
<proteinExistence type="predicted"/>
<dbReference type="OrthoDB" id="10069970at2759"/>
<gene>
    <name evidence="7" type="ORF">F1559_003183</name>
</gene>
<feature type="region of interest" description="Disordered" evidence="5">
    <location>
        <begin position="187"/>
        <end position="250"/>
    </location>
</feature>
<protein>
    <recommendedName>
        <fullName evidence="6">UvrD-like helicase C-terminal domain-containing protein</fullName>
    </recommendedName>
</protein>
<dbReference type="EMBL" id="VWRR01000003">
    <property type="protein sequence ID" value="KAF6004494.1"/>
    <property type="molecule type" value="Genomic_DNA"/>
</dbReference>
<evidence type="ECO:0000256" key="1">
    <source>
        <dbReference type="ARBA" id="ARBA00022741"/>
    </source>
</evidence>
<keyword evidence="2" id="KW-0378">Hydrolase</keyword>
<feature type="compositionally biased region" description="Low complexity" evidence="5">
    <location>
        <begin position="198"/>
        <end position="207"/>
    </location>
</feature>
<sequence length="266" mass="30149">MHLRQRFPPTVRDGSTGRELKPFGGEDPSPTSQQLFDALARRRRQAATPLRASKEDANAAEPATETWFEPLYRLLLSLQDVWQEGTQAFIHARQREPLDAVAVSTMHNAKGKEWPFVFILRAVNGACPLSFPDVDLEEERRIFYVGLTRARERCTILASHDQGADDANTNQQPSLFLEELSAAHSEREEWRPEQLQASKTRTSTLSERTSRHASGSKLSESTLKEVRKRSRRRGISEPGPGRLLLRARSLERLPEISDRASLSVQR</sequence>
<evidence type="ECO:0000313" key="7">
    <source>
        <dbReference type="EMBL" id="KAF6004494.1"/>
    </source>
</evidence>
<name>A0A7J7IPK5_9RHOD</name>
<evidence type="ECO:0000256" key="4">
    <source>
        <dbReference type="ARBA" id="ARBA00022840"/>
    </source>
</evidence>
<feature type="compositionally biased region" description="Polar residues" evidence="5">
    <location>
        <begin position="212"/>
        <end position="221"/>
    </location>
</feature>
<dbReference type="GO" id="GO:0005524">
    <property type="term" value="F:ATP binding"/>
    <property type="evidence" value="ECO:0007669"/>
    <property type="project" value="UniProtKB-KW"/>
</dbReference>
<keyword evidence="3" id="KW-0347">Helicase</keyword>
<evidence type="ECO:0000256" key="3">
    <source>
        <dbReference type="ARBA" id="ARBA00022806"/>
    </source>
</evidence>
<dbReference type="Pfam" id="PF13361">
    <property type="entry name" value="UvrD_C"/>
    <property type="match status" value="1"/>
</dbReference>
<feature type="domain" description="UvrD-like helicase C-terminal" evidence="6">
    <location>
        <begin position="99"/>
        <end position="157"/>
    </location>
</feature>
<keyword evidence="4" id="KW-0067">ATP-binding</keyword>
<dbReference type="Proteomes" id="UP000530660">
    <property type="component" value="Unassembled WGS sequence"/>
</dbReference>
<evidence type="ECO:0000313" key="8">
    <source>
        <dbReference type="Proteomes" id="UP000530660"/>
    </source>
</evidence>
<reference evidence="7 8" key="1">
    <citation type="journal article" date="2020" name="J. Phycol.">
        <title>Comparative genome analysis reveals Cyanidiococcus gen. nov., a new extremophilic red algal genus sister to Cyanidioschyzon (Cyanidioschyzonaceae, Rhodophyta).</title>
        <authorList>
            <person name="Liu S.-L."/>
            <person name="Chiang Y.-R."/>
            <person name="Yoon H.S."/>
            <person name="Fu H.-Y."/>
        </authorList>
    </citation>
    <scope>NUCLEOTIDE SEQUENCE [LARGE SCALE GENOMIC DNA]</scope>
    <source>
        <strain evidence="7 8">THAL066</strain>
    </source>
</reference>
<organism evidence="7 8">
    <name type="scientific">Cyanidiococcus yangmingshanensis</name>
    <dbReference type="NCBI Taxonomy" id="2690220"/>
    <lineage>
        <taxon>Eukaryota</taxon>
        <taxon>Rhodophyta</taxon>
        <taxon>Bangiophyceae</taxon>
        <taxon>Cyanidiales</taxon>
        <taxon>Cyanidiaceae</taxon>
        <taxon>Cyanidiococcus</taxon>
    </lineage>
</organism>
<dbReference type="Gene3D" id="3.40.50.300">
    <property type="entry name" value="P-loop containing nucleotide triphosphate hydrolases"/>
    <property type="match status" value="1"/>
</dbReference>
<dbReference type="GO" id="GO:0000725">
    <property type="term" value="P:recombinational repair"/>
    <property type="evidence" value="ECO:0007669"/>
    <property type="project" value="TreeGrafter"/>
</dbReference>
<dbReference type="GO" id="GO:0016787">
    <property type="term" value="F:hydrolase activity"/>
    <property type="evidence" value="ECO:0007669"/>
    <property type="project" value="UniProtKB-KW"/>
</dbReference>
<dbReference type="InterPro" id="IPR027417">
    <property type="entry name" value="P-loop_NTPase"/>
</dbReference>
<evidence type="ECO:0000256" key="5">
    <source>
        <dbReference type="SAM" id="MobiDB-lite"/>
    </source>
</evidence>
<dbReference type="PANTHER" id="PTHR11070:SF2">
    <property type="entry name" value="ATP-DEPENDENT DNA HELICASE SRS2"/>
    <property type="match status" value="1"/>
</dbReference>
<dbReference type="SUPFAM" id="SSF52540">
    <property type="entry name" value="P-loop containing nucleoside triphosphate hydrolases"/>
    <property type="match status" value="1"/>
</dbReference>
<dbReference type="AlphaFoldDB" id="A0A7J7IPK5"/>
<evidence type="ECO:0000256" key="2">
    <source>
        <dbReference type="ARBA" id="ARBA00022801"/>
    </source>
</evidence>
<keyword evidence="8" id="KW-1185">Reference proteome</keyword>
<dbReference type="GO" id="GO:0003677">
    <property type="term" value="F:DNA binding"/>
    <property type="evidence" value="ECO:0007669"/>
    <property type="project" value="InterPro"/>
</dbReference>
<feature type="region of interest" description="Disordered" evidence="5">
    <location>
        <begin position="1"/>
        <end position="42"/>
    </location>
</feature>
<evidence type="ECO:0000259" key="6">
    <source>
        <dbReference type="Pfam" id="PF13361"/>
    </source>
</evidence>
<dbReference type="InterPro" id="IPR014017">
    <property type="entry name" value="DNA_helicase_UvrD-like_C"/>
</dbReference>
<comment type="caution">
    <text evidence="7">The sequence shown here is derived from an EMBL/GenBank/DDBJ whole genome shotgun (WGS) entry which is preliminary data.</text>
</comment>
<dbReference type="PANTHER" id="PTHR11070">
    <property type="entry name" value="UVRD / RECB / PCRA DNA HELICASE FAMILY MEMBER"/>
    <property type="match status" value="1"/>
</dbReference>